<proteinExistence type="predicted"/>
<name>A0A3E2TNV1_9FIRM</name>
<protein>
    <recommendedName>
        <fullName evidence="3">DUF3168 domain-containing protein</fullName>
    </recommendedName>
</protein>
<gene>
    <name evidence="1" type="ORF">DW070_07140</name>
</gene>
<evidence type="ECO:0000313" key="2">
    <source>
        <dbReference type="Proteomes" id="UP000260773"/>
    </source>
</evidence>
<sequence length="138" mass="16272">MALLSEEEKQQLKQIMADYPNNEDLDLTAYIADVIGITGKHVEEGWYNQDINDTHITFYYITDTDANHSDDKNEAEEYYIQVDIWSEEDCFLLKRKIKKLLKKAGFTYFAGNDDYEQDTKIYHKAARFYFLINTEGED</sequence>
<dbReference type="EMBL" id="QVEP01000013">
    <property type="protein sequence ID" value="RGB80146.1"/>
    <property type="molecule type" value="Genomic_DNA"/>
</dbReference>
<reference evidence="1 2" key="1">
    <citation type="submission" date="2018-08" db="EMBL/GenBank/DDBJ databases">
        <title>A genome reference for cultivated species of the human gut microbiota.</title>
        <authorList>
            <person name="Zou Y."/>
            <person name="Xue W."/>
            <person name="Luo G."/>
        </authorList>
    </citation>
    <scope>NUCLEOTIDE SEQUENCE [LARGE SCALE GENOMIC DNA]</scope>
    <source>
        <strain evidence="1 2">AF45-17</strain>
    </source>
</reference>
<evidence type="ECO:0000313" key="1">
    <source>
        <dbReference type="EMBL" id="RGB80146.1"/>
    </source>
</evidence>
<dbReference type="AlphaFoldDB" id="A0A3E2TNV1"/>
<dbReference type="Proteomes" id="UP000260773">
    <property type="component" value="Unassembled WGS sequence"/>
</dbReference>
<accession>A0A3E2TNV1</accession>
<organism evidence="1 2">
    <name type="scientific">Coprococcus catus</name>
    <dbReference type="NCBI Taxonomy" id="116085"/>
    <lineage>
        <taxon>Bacteria</taxon>
        <taxon>Bacillati</taxon>
        <taxon>Bacillota</taxon>
        <taxon>Clostridia</taxon>
        <taxon>Lachnospirales</taxon>
        <taxon>Lachnospiraceae</taxon>
        <taxon>Coprococcus</taxon>
    </lineage>
</organism>
<comment type="caution">
    <text evidence="1">The sequence shown here is derived from an EMBL/GenBank/DDBJ whole genome shotgun (WGS) entry which is preliminary data.</text>
</comment>
<evidence type="ECO:0008006" key="3">
    <source>
        <dbReference type="Google" id="ProtNLM"/>
    </source>
</evidence>